<organism evidence="1 2">
    <name type="scientific">Lipomyces orientalis</name>
    <dbReference type="NCBI Taxonomy" id="1233043"/>
    <lineage>
        <taxon>Eukaryota</taxon>
        <taxon>Fungi</taxon>
        <taxon>Dikarya</taxon>
        <taxon>Ascomycota</taxon>
        <taxon>Saccharomycotina</taxon>
        <taxon>Lipomycetes</taxon>
        <taxon>Lipomycetales</taxon>
        <taxon>Lipomycetaceae</taxon>
        <taxon>Lipomyces</taxon>
    </lineage>
</organism>
<gene>
    <name evidence="1" type="ORF">V1517DRAFT_287000</name>
</gene>
<dbReference type="EMBL" id="MU970048">
    <property type="protein sequence ID" value="KAK9324633.1"/>
    <property type="molecule type" value="Genomic_DNA"/>
</dbReference>
<keyword evidence="2" id="KW-1185">Reference proteome</keyword>
<protein>
    <submittedName>
        <fullName evidence="1">Uncharacterized protein</fullName>
    </submittedName>
</protein>
<evidence type="ECO:0000313" key="2">
    <source>
        <dbReference type="Proteomes" id="UP001489719"/>
    </source>
</evidence>
<dbReference type="Proteomes" id="UP001489719">
    <property type="component" value="Unassembled WGS sequence"/>
</dbReference>
<sequence length="207" mass="23811">MGLSAYFSSVPWLTKPILHSNEPDHKQIIQDPELIAFYEANTPSLRRKAVLESSVNIGLTKETAKELVSRRNFVLHPMSREERRKYMHKAAEANCQDYQHVIHECLDLPVNWRDGRTPEDIMRKENTCNCAKELYNTCLKTQVKLLYGLGYKISSGNGALDTEIRRHANAIYMRYYGTPHHPREPTQAEMAKINTGCNLEIDNSSMM</sequence>
<evidence type="ECO:0000313" key="1">
    <source>
        <dbReference type="EMBL" id="KAK9324633.1"/>
    </source>
</evidence>
<accession>A0ACC3TUI7</accession>
<name>A0ACC3TUI7_9ASCO</name>
<reference evidence="2" key="1">
    <citation type="journal article" date="2024" name="Front. Bioeng. Biotechnol.">
        <title>Genome-scale model development and genomic sequencing of the oleaginous clade Lipomyces.</title>
        <authorList>
            <person name="Czajka J.J."/>
            <person name="Han Y."/>
            <person name="Kim J."/>
            <person name="Mondo S.J."/>
            <person name="Hofstad B.A."/>
            <person name="Robles A."/>
            <person name="Haridas S."/>
            <person name="Riley R."/>
            <person name="LaButti K."/>
            <person name="Pangilinan J."/>
            <person name="Andreopoulos W."/>
            <person name="Lipzen A."/>
            <person name="Yan J."/>
            <person name="Wang M."/>
            <person name="Ng V."/>
            <person name="Grigoriev I.V."/>
            <person name="Spatafora J.W."/>
            <person name="Magnuson J.K."/>
            <person name="Baker S.E."/>
            <person name="Pomraning K.R."/>
        </authorList>
    </citation>
    <scope>NUCLEOTIDE SEQUENCE [LARGE SCALE GENOMIC DNA]</scope>
    <source>
        <strain evidence="2">CBS 10300</strain>
    </source>
</reference>
<comment type="caution">
    <text evidence="1">The sequence shown here is derived from an EMBL/GenBank/DDBJ whole genome shotgun (WGS) entry which is preliminary data.</text>
</comment>
<proteinExistence type="predicted"/>